<dbReference type="RefSeq" id="WP_284282047.1">
    <property type="nucleotide sequence ID" value="NZ_BSOJ01000030.1"/>
</dbReference>
<name>A0ABQ5YTC5_9BURK</name>
<sequence>MQAAIRELRPTKQDGLGMIEVLIAGFVLSVGFLGVAALQTRSVATNNNTLARNAAMLAGYSILEVMRVDKAQALQGAYNKTLTADACPAGGTLAKNQLQQLCKDLGDNLGAVKTTFAQVKCNNQGDCSVSVQFKDPHPLLGGPPIQSVVAKTML</sequence>
<comment type="caution">
    <text evidence="2">The sequence shown here is derived from an EMBL/GenBank/DDBJ whole genome shotgun (WGS) entry which is preliminary data.</text>
</comment>
<organism evidence="2 3">
    <name type="scientific">Limnobacter litoralis</name>
    <dbReference type="NCBI Taxonomy" id="481366"/>
    <lineage>
        <taxon>Bacteria</taxon>
        <taxon>Pseudomonadati</taxon>
        <taxon>Pseudomonadota</taxon>
        <taxon>Betaproteobacteria</taxon>
        <taxon>Burkholderiales</taxon>
        <taxon>Burkholderiaceae</taxon>
        <taxon>Limnobacter</taxon>
    </lineage>
</organism>
<accession>A0ABQ5YTC5</accession>
<keyword evidence="1" id="KW-0812">Transmembrane</keyword>
<dbReference type="NCBIfam" id="TIGR02523">
    <property type="entry name" value="type_IV_pilV"/>
    <property type="match status" value="1"/>
</dbReference>
<dbReference type="EMBL" id="BSOJ01000030">
    <property type="protein sequence ID" value="GLR27297.1"/>
    <property type="molecule type" value="Genomic_DNA"/>
</dbReference>
<evidence type="ECO:0000313" key="3">
    <source>
        <dbReference type="Proteomes" id="UP001156664"/>
    </source>
</evidence>
<keyword evidence="1" id="KW-0472">Membrane</keyword>
<evidence type="ECO:0000256" key="1">
    <source>
        <dbReference type="SAM" id="Phobius"/>
    </source>
</evidence>
<feature type="transmembrane region" description="Helical" evidence="1">
    <location>
        <begin position="21"/>
        <end position="38"/>
    </location>
</feature>
<keyword evidence="1" id="KW-1133">Transmembrane helix</keyword>
<evidence type="ECO:0000313" key="2">
    <source>
        <dbReference type="EMBL" id="GLR27297.1"/>
    </source>
</evidence>
<dbReference type="InterPro" id="IPR013362">
    <property type="entry name" value="Pilus_4_PilV"/>
</dbReference>
<dbReference type="Proteomes" id="UP001156664">
    <property type="component" value="Unassembled WGS sequence"/>
</dbReference>
<proteinExistence type="predicted"/>
<keyword evidence="3" id="KW-1185">Reference proteome</keyword>
<protein>
    <recommendedName>
        <fullName evidence="4">Type IV pilus modification protein PilV</fullName>
    </recommendedName>
</protein>
<reference evidence="3" key="1">
    <citation type="journal article" date="2019" name="Int. J. Syst. Evol. Microbiol.">
        <title>The Global Catalogue of Microorganisms (GCM) 10K type strain sequencing project: providing services to taxonomists for standard genome sequencing and annotation.</title>
        <authorList>
            <consortium name="The Broad Institute Genomics Platform"/>
            <consortium name="The Broad Institute Genome Sequencing Center for Infectious Disease"/>
            <person name="Wu L."/>
            <person name="Ma J."/>
        </authorList>
    </citation>
    <scope>NUCLEOTIDE SEQUENCE [LARGE SCALE GENOMIC DNA]</scope>
    <source>
        <strain evidence="3">NBRC 105857</strain>
    </source>
</reference>
<evidence type="ECO:0008006" key="4">
    <source>
        <dbReference type="Google" id="ProtNLM"/>
    </source>
</evidence>
<gene>
    <name evidence="2" type="ORF">GCM10007875_23880</name>
</gene>